<dbReference type="Proteomes" id="UP001596023">
    <property type="component" value="Unassembled WGS sequence"/>
</dbReference>
<reference evidence="2" key="1">
    <citation type="journal article" date="2019" name="Int. J. Syst. Evol. Microbiol.">
        <title>The Global Catalogue of Microorganisms (GCM) 10K type strain sequencing project: providing services to taxonomists for standard genome sequencing and annotation.</title>
        <authorList>
            <consortium name="The Broad Institute Genomics Platform"/>
            <consortium name="The Broad Institute Genome Sequencing Center for Infectious Disease"/>
            <person name="Wu L."/>
            <person name="Ma J."/>
        </authorList>
    </citation>
    <scope>NUCLEOTIDE SEQUENCE [LARGE SCALE GENOMIC DNA]</scope>
    <source>
        <strain evidence="2">CCUG 66188</strain>
    </source>
</reference>
<gene>
    <name evidence="1" type="ORF">ACFO6W_00145</name>
</gene>
<keyword evidence="2" id="KW-1185">Reference proteome</keyword>
<comment type="caution">
    <text evidence="1">The sequence shown here is derived from an EMBL/GenBank/DDBJ whole genome shotgun (WGS) entry which is preliminary data.</text>
</comment>
<dbReference type="EMBL" id="JBHSGN010000002">
    <property type="protein sequence ID" value="MFC4672093.1"/>
    <property type="molecule type" value="Genomic_DNA"/>
</dbReference>
<evidence type="ECO:0000313" key="1">
    <source>
        <dbReference type="EMBL" id="MFC4672093.1"/>
    </source>
</evidence>
<evidence type="ECO:0000313" key="2">
    <source>
        <dbReference type="Proteomes" id="UP001596023"/>
    </source>
</evidence>
<protein>
    <recommendedName>
        <fullName evidence="3">AraC family transcriptional regulator</fullName>
    </recommendedName>
</protein>
<name>A0ABV9KPT8_9BACT</name>
<sequence>MKATELNRNEIHATDFKNWAKSRNINVLDSLPGVDLKTGDKVTFTNGYGVKFEGHTILGFRTPLEDGRCVYLDIDCYWFAVKPEELTVENKEDEPATPVIGQYVFDTYYNCKKQVKGIANGLFYIGSDHEPVHRHEFIFPLPR</sequence>
<dbReference type="RefSeq" id="WP_379993277.1">
    <property type="nucleotide sequence ID" value="NZ_JBHSGN010000002.1"/>
</dbReference>
<organism evidence="1 2">
    <name type="scientific">Dysgonomonas termitidis</name>
    <dbReference type="NCBI Taxonomy" id="1516126"/>
    <lineage>
        <taxon>Bacteria</taxon>
        <taxon>Pseudomonadati</taxon>
        <taxon>Bacteroidota</taxon>
        <taxon>Bacteroidia</taxon>
        <taxon>Bacteroidales</taxon>
        <taxon>Dysgonomonadaceae</taxon>
        <taxon>Dysgonomonas</taxon>
    </lineage>
</organism>
<proteinExistence type="predicted"/>
<evidence type="ECO:0008006" key="3">
    <source>
        <dbReference type="Google" id="ProtNLM"/>
    </source>
</evidence>
<accession>A0ABV9KPT8</accession>